<accession>A0A2M6WHV4</accession>
<sequence length="201" mass="24137">MARSLNDTFVAREQLKWFSGRIKGLVAESKSITDDRTFFLNRINFPTTREIYRDIDMPKFKIKSYYLHNKLMWIDAGIKEMNETVSNLKKDFEDVIRQNEVLVAIMRNNPNPKIQRDAYERNLESFAEAINKYVSKSIQQGIEIMTQVKIYNEKMRKRYGFWFWWKIEGTRFKYFPNKTKQKEFARNLDSLECPRHTHLAG</sequence>
<dbReference type="EMBL" id="PFBA01000027">
    <property type="protein sequence ID" value="PIT92326.1"/>
    <property type="molecule type" value="Genomic_DNA"/>
</dbReference>
<evidence type="ECO:0000313" key="1">
    <source>
        <dbReference type="EMBL" id="PIT92326.1"/>
    </source>
</evidence>
<proteinExistence type="predicted"/>
<dbReference type="Proteomes" id="UP000228635">
    <property type="component" value="Unassembled WGS sequence"/>
</dbReference>
<dbReference type="AlphaFoldDB" id="A0A2M6WHV4"/>
<gene>
    <name evidence="1" type="ORF">COU08_03385</name>
</gene>
<name>A0A2M6WHV4_9BACT</name>
<evidence type="ECO:0000313" key="2">
    <source>
        <dbReference type="Proteomes" id="UP000228635"/>
    </source>
</evidence>
<comment type="caution">
    <text evidence="1">The sequence shown here is derived from an EMBL/GenBank/DDBJ whole genome shotgun (WGS) entry which is preliminary data.</text>
</comment>
<reference evidence="2" key="1">
    <citation type="submission" date="2017-09" db="EMBL/GenBank/DDBJ databases">
        <title>Depth-based differentiation of microbial function through sediment-hosted aquifers and enrichment of novel symbionts in the deep terrestrial subsurface.</title>
        <authorList>
            <person name="Probst A.J."/>
            <person name="Ladd B."/>
            <person name="Jarett J.K."/>
            <person name="Geller-Mcgrath D.E."/>
            <person name="Sieber C.M.K."/>
            <person name="Emerson J.B."/>
            <person name="Anantharaman K."/>
            <person name="Thomas B.C."/>
            <person name="Malmstrom R."/>
            <person name="Stieglmeier M."/>
            <person name="Klingl A."/>
            <person name="Woyke T."/>
            <person name="Ryan C.M."/>
            <person name="Banfield J.F."/>
        </authorList>
    </citation>
    <scope>NUCLEOTIDE SEQUENCE [LARGE SCALE GENOMIC DNA]</scope>
</reference>
<organism evidence="1 2">
    <name type="scientific">Candidatus Harrisonbacteria bacterium CG10_big_fil_rev_8_21_14_0_10_42_17</name>
    <dbReference type="NCBI Taxonomy" id="1974584"/>
    <lineage>
        <taxon>Bacteria</taxon>
        <taxon>Candidatus Harrisoniibacteriota</taxon>
    </lineage>
</organism>
<protein>
    <submittedName>
        <fullName evidence="1">Uncharacterized protein</fullName>
    </submittedName>
</protein>